<protein>
    <submittedName>
        <fullName evidence="3">Uncharacterized protein</fullName>
    </submittedName>
</protein>
<dbReference type="KEGG" id="tps:THAPSDRAFT_25651"/>
<feature type="compositionally biased region" description="Basic and acidic residues" evidence="2">
    <location>
        <begin position="466"/>
        <end position="475"/>
    </location>
</feature>
<gene>
    <name evidence="3" type="ORF">THAPSDRAFT_25651</name>
</gene>
<feature type="region of interest" description="Disordered" evidence="2">
    <location>
        <begin position="743"/>
        <end position="766"/>
    </location>
</feature>
<feature type="region of interest" description="Disordered" evidence="2">
    <location>
        <begin position="1"/>
        <end position="22"/>
    </location>
</feature>
<feature type="compositionally biased region" description="Polar residues" evidence="2">
    <location>
        <begin position="746"/>
        <end position="766"/>
    </location>
</feature>
<dbReference type="AlphaFoldDB" id="B8CEX7"/>
<sequence length="766" mass="84923">MEEERAGAFEPPAQNNSNGDGGCDGGCVRMRISETEATCGTTPLSSQLHRNVDDDGNWDIFALDEVDMPMHCIVPSCTTTPMPLPTTTTLPIDMFASTTTTAAQDSAPNSIANHGSSRGVVSETASPSAAAAADLNVVEAENSLPYFHLTCEASSSSSANYRPKRRRANHTTNLMVESVGGNDSKDVVTNNVAANSSDINELDLRHIRKLEDAIVETRFFLEGVRQNYFNSIVNGCGVAVGDERAKSLFVTLVCGAESSRRAVLRKVLQTVFRNRRIHFVDQGGESFQVDALSGCFDDEDGEYRYSSADNGCGNALDTDTGRSGFAYASPDDRRALYPPQQQLPSSVAFHNNEDCVSSLMYRHDESLDLTPLFYPHQESSLFRRCNSSFGPSSAQSSIIGSNAAVAPKSSSYHEVASNAAVASSPSRYASADNTPLGESEVQAALEKLPSPRRDQQAPSSSTEQDDINRARKESQDSYAVRQRQQVLNDIHFRRALEAAQMTSVANSEQYDDVDEEEEARTSLEIATELSLRCEQERRTSRSQYEASITHALVASERENAQEIEDDHIVQNAMRYSLSDEEQRQKLQAQKFEAELGSVLEASQEYEKMRQHAIEELKRSEEEIIQAILTKSQIEEENLKKAEEEFLNKVLQAEAEEVDVGAKLDELVQEVLKKSVNESSINEDELLDEVLKKSVDEDKVKDEDLLEEIKWLSLAKDFKKIIEEEHLKTAIEWSIYYSKVEEEDCKQSSQEGGRATDSTYDSTVDEE</sequence>
<proteinExistence type="predicted"/>
<evidence type="ECO:0000256" key="2">
    <source>
        <dbReference type="SAM" id="MobiDB-lite"/>
    </source>
</evidence>
<name>B8CEX7_THAPS</name>
<feature type="coiled-coil region" evidence="1">
    <location>
        <begin position="602"/>
        <end position="655"/>
    </location>
</feature>
<evidence type="ECO:0000256" key="1">
    <source>
        <dbReference type="SAM" id="Coils"/>
    </source>
</evidence>
<feature type="region of interest" description="Disordered" evidence="2">
    <location>
        <begin position="419"/>
        <end position="481"/>
    </location>
</feature>
<evidence type="ECO:0000313" key="4">
    <source>
        <dbReference type="Proteomes" id="UP000001449"/>
    </source>
</evidence>
<dbReference type="RefSeq" id="XP_002294751.1">
    <property type="nucleotide sequence ID" value="XM_002294715.1"/>
</dbReference>
<accession>B8CEX7</accession>
<keyword evidence="4" id="KW-1185">Reference proteome</keyword>
<dbReference type="PaxDb" id="35128-Thaps25651"/>
<reference evidence="3 4" key="2">
    <citation type="journal article" date="2008" name="Nature">
        <title>The Phaeodactylum genome reveals the evolutionary history of diatom genomes.</title>
        <authorList>
            <person name="Bowler C."/>
            <person name="Allen A.E."/>
            <person name="Badger J.H."/>
            <person name="Grimwood J."/>
            <person name="Jabbari K."/>
            <person name="Kuo A."/>
            <person name="Maheswari U."/>
            <person name="Martens C."/>
            <person name="Maumus F."/>
            <person name="Otillar R.P."/>
            <person name="Rayko E."/>
            <person name="Salamov A."/>
            <person name="Vandepoele K."/>
            <person name="Beszteri B."/>
            <person name="Gruber A."/>
            <person name="Heijde M."/>
            <person name="Katinka M."/>
            <person name="Mock T."/>
            <person name="Valentin K."/>
            <person name="Verret F."/>
            <person name="Berges J.A."/>
            <person name="Brownlee C."/>
            <person name="Cadoret J.P."/>
            <person name="Chiovitti A."/>
            <person name="Choi C.J."/>
            <person name="Coesel S."/>
            <person name="De Martino A."/>
            <person name="Detter J.C."/>
            <person name="Durkin C."/>
            <person name="Falciatore A."/>
            <person name="Fournet J."/>
            <person name="Haruta M."/>
            <person name="Huysman M.J."/>
            <person name="Jenkins B.D."/>
            <person name="Jiroutova K."/>
            <person name="Jorgensen R.E."/>
            <person name="Joubert Y."/>
            <person name="Kaplan A."/>
            <person name="Kroger N."/>
            <person name="Kroth P.G."/>
            <person name="La Roche J."/>
            <person name="Lindquist E."/>
            <person name="Lommer M."/>
            <person name="Martin-Jezequel V."/>
            <person name="Lopez P.J."/>
            <person name="Lucas S."/>
            <person name="Mangogna M."/>
            <person name="McGinnis K."/>
            <person name="Medlin L.K."/>
            <person name="Montsant A."/>
            <person name="Oudot-Le Secq M.P."/>
            <person name="Napoli C."/>
            <person name="Obornik M."/>
            <person name="Parker M.S."/>
            <person name="Petit J.L."/>
            <person name="Porcel B.M."/>
            <person name="Poulsen N."/>
            <person name="Robison M."/>
            <person name="Rychlewski L."/>
            <person name="Rynearson T.A."/>
            <person name="Schmutz J."/>
            <person name="Shapiro H."/>
            <person name="Siaut M."/>
            <person name="Stanley M."/>
            <person name="Sussman M.R."/>
            <person name="Taylor A.R."/>
            <person name="Vardi A."/>
            <person name="von Dassow P."/>
            <person name="Vyverman W."/>
            <person name="Willis A."/>
            <person name="Wyrwicz L.S."/>
            <person name="Rokhsar D.S."/>
            <person name="Weissenbach J."/>
            <person name="Armbrust E.V."/>
            <person name="Green B.R."/>
            <person name="Van de Peer Y."/>
            <person name="Grigoriev I.V."/>
        </authorList>
    </citation>
    <scope>NUCLEOTIDE SEQUENCE [LARGE SCALE GENOMIC DNA]</scope>
    <source>
        <strain evidence="3 4">CCMP1335</strain>
    </source>
</reference>
<keyword evidence="1" id="KW-0175">Coiled coil</keyword>
<dbReference type="Proteomes" id="UP000001449">
    <property type="component" value="Chromosome 20"/>
</dbReference>
<reference evidence="3 4" key="1">
    <citation type="journal article" date="2004" name="Science">
        <title>The genome of the diatom Thalassiosira pseudonana: ecology, evolution, and metabolism.</title>
        <authorList>
            <person name="Armbrust E.V."/>
            <person name="Berges J.A."/>
            <person name="Bowler C."/>
            <person name="Green B.R."/>
            <person name="Martinez D."/>
            <person name="Putnam N.H."/>
            <person name="Zhou S."/>
            <person name="Allen A.E."/>
            <person name="Apt K.E."/>
            <person name="Bechner M."/>
            <person name="Brzezinski M.A."/>
            <person name="Chaal B.K."/>
            <person name="Chiovitti A."/>
            <person name="Davis A.K."/>
            <person name="Demarest M.S."/>
            <person name="Detter J.C."/>
            <person name="Glavina T."/>
            <person name="Goodstein D."/>
            <person name="Hadi M.Z."/>
            <person name="Hellsten U."/>
            <person name="Hildebrand M."/>
            <person name="Jenkins B.D."/>
            <person name="Jurka J."/>
            <person name="Kapitonov V.V."/>
            <person name="Kroger N."/>
            <person name="Lau W.W."/>
            <person name="Lane T.W."/>
            <person name="Larimer F.W."/>
            <person name="Lippmeier J.C."/>
            <person name="Lucas S."/>
            <person name="Medina M."/>
            <person name="Montsant A."/>
            <person name="Obornik M."/>
            <person name="Parker M.S."/>
            <person name="Palenik B."/>
            <person name="Pazour G.J."/>
            <person name="Richardson P.M."/>
            <person name="Rynearson T.A."/>
            <person name="Saito M.A."/>
            <person name="Schwartz D.C."/>
            <person name="Thamatrakoln K."/>
            <person name="Valentin K."/>
            <person name="Vardi A."/>
            <person name="Wilkerson F.P."/>
            <person name="Rokhsar D.S."/>
        </authorList>
    </citation>
    <scope>NUCLEOTIDE SEQUENCE [LARGE SCALE GENOMIC DNA]</scope>
    <source>
        <strain evidence="3 4">CCMP1335</strain>
    </source>
</reference>
<dbReference type="InParanoid" id="B8CEX7"/>
<dbReference type="EMBL" id="CM000652">
    <property type="protein sequence ID" value="EED88111.1"/>
    <property type="molecule type" value="Genomic_DNA"/>
</dbReference>
<organism evidence="3 4">
    <name type="scientific">Thalassiosira pseudonana</name>
    <name type="common">Marine diatom</name>
    <name type="synonym">Cyclotella nana</name>
    <dbReference type="NCBI Taxonomy" id="35128"/>
    <lineage>
        <taxon>Eukaryota</taxon>
        <taxon>Sar</taxon>
        <taxon>Stramenopiles</taxon>
        <taxon>Ochrophyta</taxon>
        <taxon>Bacillariophyta</taxon>
        <taxon>Coscinodiscophyceae</taxon>
        <taxon>Thalassiosirophycidae</taxon>
        <taxon>Thalassiosirales</taxon>
        <taxon>Thalassiosiraceae</taxon>
        <taxon>Thalassiosira</taxon>
    </lineage>
</organism>
<dbReference type="HOGENOM" id="CLU_364711_0_0_1"/>
<feature type="region of interest" description="Disordered" evidence="2">
    <location>
        <begin position="101"/>
        <end position="123"/>
    </location>
</feature>
<evidence type="ECO:0000313" key="3">
    <source>
        <dbReference type="EMBL" id="EED88111.1"/>
    </source>
</evidence>
<dbReference type="GeneID" id="7447751"/>